<dbReference type="InterPro" id="IPR047923">
    <property type="entry name" value="ArpA-like"/>
</dbReference>
<dbReference type="PROSITE" id="PS50977">
    <property type="entry name" value="HTH_TETR_2"/>
    <property type="match status" value="1"/>
</dbReference>
<dbReference type="InterPro" id="IPR001647">
    <property type="entry name" value="HTH_TetR"/>
</dbReference>
<feature type="DNA-binding region" description="H-T-H motif" evidence="4">
    <location>
        <begin position="24"/>
        <end position="43"/>
    </location>
</feature>
<name>A0A4Y3VUU6_9ACTN</name>
<dbReference type="PRINTS" id="PR00455">
    <property type="entry name" value="HTHTETR"/>
</dbReference>
<dbReference type="EMBL" id="BJND01000057">
    <property type="protein sequence ID" value="GEC08706.1"/>
    <property type="molecule type" value="Genomic_DNA"/>
</dbReference>
<dbReference type="Proteomes" id="UP000317881">
    <property type="component" value="Unassembled WGS sequence"/>
</dbReference>
<evidence type="ECO:0000313" key="6">
    <source>
        <dbReference type="EMBL" id="GEC08706.1"/>
    </source>
</evidence>
<dbReference type="InterPro" id="IPR023772">
    <property type="entry name" value="DNA-bd_HTH_TetR-type_CS"/>
</dbReference>
<keyword evidence="2 4" id="KW-0238">DNA-binding</keyword>
<dbReference type="InterPro" id="IPR054126">
    <property type="entry name" value="CprB_TetR_C"/>
</dbReference>
<protein>
    <submittedName>
        <fullName evidence="6">Gamma-butyrolactone-binding protein</fullName>
    </submittedName>
</protein>
<dbReference type="SUPFAM" id="SSF48498">
    <property type="entry name" value="Tetracyclin repressor-like, C-terminal domain"/>
    <property type="match status" value="1"/>
</dbReference>
<evidence type="ECO:0000256" key="4">
    <source>
        <dbReference type="PROSITE-ProRule" id="PRU00335"/>
    </source>
</evidence>
<keyword evidence="3" id="KW-0804">Transcription</keyword>
<dbReference type="Pfam" id="PF00440">
    <property type="entry name" value="TetR_N"/>
    <property type="match status" value="1"/>
</dbReference>
<keyword evidence="7" id="KW-1185">Reference proteome</keyword>
<dbReference type="NCBIfam" id="NF041196">
    <property type="entry name" value="ScbR_bind_reg"/>
    <property type="match status" value="1"/>
</dbReference>
<evidence type="ECO:0000313" key="7">
    <source>
        <dbReference type="Proteomes" id="UP000317881"/>
    </source>
</evidence>
<evidence type="ECO:0000256" key="2">
    <source>
        <dbReference type="ARBA" id="ARBA00023125"/>
    </source>
</evidence>
<dbReference type="Pfam" id="PF21935">
    <property type="entry name" value="TetR_C_45"/>
    <property type="match status" value="1"/>
</dbReference>
<dbReference type="AlphaFoldDB" id="A0A4Y3VUU6"/>
<dbReference type="Gene3D" id="1.10.357.10">
    <property type="entry name" value="Tetracycline Repressor, domain 2"/>
    <property type="match status" value="1"/>
</dbReference>
<dbReference type="InterPro" id="IPR036271">
    <property type="entry name" value="Tet_transcr_reg_TetR-rel_C_sf"/>
</dbReference>
<accession>A0A4Y3VUU6</accession>
<dbReference type="GO" id="GO:0000976">
    <property type="term" value="F:transcription cis-regulatory region binding"/>
    <property type="evidence" value="ECO:0007669"/>
    <property type="project" value="TreeGrafter"/>
</dbReference>
<evidence type="ECO:0000256" key="3">
    <source>
        <dbReference type="ARBA" id="ARBA00023163"/>
    </source>
</evidence>
<gene>
    <name evidence="6" type="ORF">SSP24_63610</name>
</gene>
<dbReference type="GO" id="GO:0003700">
    <property type="term" value="F:DNA-binding transcription factor activity"/>
    <property type="evidence" value="ECO:0007669"/>
    <property type="project" value="TreeGrafter"/>
</dbReference>
<dbReference type="InterPro" id="IPR050109">
    <property type="entry name" value="HTH-type_TetR-like_transc_reg"/>
</dbReference>
<dbReference type="PANTHER" id="PTHR30055:SF234">
    <property type="entry name" value="HTH-TYPE TRANSCRIPTIONAL REGULATOR BETI"/>
    <property type="match status" value="1"/>
</dbReference>
<evidence type="ECO:0000256" key="1">
    <source>
        <dbReference type="ARBA" id="ARBA00023015"/>
    </source>
</evidence>
<proteinExistence type="predicted"/>
<dbReference type="InterPro" id="IPR009057">
    <property type="entry name" value="Homeodomain-like_sf"/>
</dbReference>
<keyword evidence="1" id="KW-0805">Transcription regulation</keyword>
<organism evidence="6 7">
    <name type="scientific">Streptomyces spinoverrucosus</name>
    <dbReference type="NCBI Taxonomy" id="284043"/>
    <lineage>
        <taxon>Bacteria</taxon>
        <taxon>Bacillati</taxon>
        <taxon>Actinomycetota</taxon>
        <taxon>Actinomycetes</taxon>
        <taxon>Kitasatosporales</taxon>
        <taxon>Streptomycetaceae</taxon>
        <taxon>Streptomyces</taxon>
    </lineage>
</organism>
<comment type="caution">
    <text evidence="6">The sequence shown here is derived from an EMBL/GenBank/DDBJ whole genome shotgun (WGS) entry which is preliminary data.</text>
</comment>
<feature type="domain" description="HTH tetR-type" evidence="5">
    <location>
        <begin position="1"/>
        <end position="61"/>
    </location>
</feature>
<dbReference type="PROSITE" id="PS01081">
    <property type="entry name" value="HTH_TETR_1"/>
    <property type="match status" value="1"/>
</dbReference>
<dbReference type="SUPFAM" id="SSF46689">
    <property type="entry name" value="Homeodomain-like"/>
    <property type="match status" value="1"/>
</dbReference>
<reference evidence="6 7" key="1">
    <citation type="submission" date="2019-06" db="EMBL/GenBank/DDBJ databases">
        <title>Whole genome shotgun sequence of Streptomyces spinoverrucosus NBRC 14228.</title>
        <authorList>
            <person name="Hosoyama A."/>
            <person name="Uohara A."/>
            <person name="Ohji S."/>
            <person name="Ichikawa N."/>
        </authorList>
    </citation>
    <scope>NUCLEOTIDE SEQUENCE [LARGE SCALE GENOMIC DNA]</scope>
    <source>
        <strain evidence="6 7">NBRC 14228</strain>
    </source>
</reference>
<sequence>MQTRETLLQAAAEVFDEYGYAGASINRILKRAGLTAGALYFHFESKEGLARAVMNSQPDTIVPWLDSKGLQRLVDITLVWAQRLQLDPLLRAGVRLTNEQTSFGVRDASPYDEWAGIMAECLHDAHARGELQAGVDPDEVGEFVVEACTGMQMYSAVASGRADLMERVTRMWRLMLPGIAVPAIVARIEVGADRVRTATAAATAAASAAATGPGPESAS</sequence>
<evidence type="ECO:0000259" key="5">
    <source>
        <dbReference type="PROSITE" id="PS50977"/>
    </source>
</evidence>
<dbReference type="PANTHER" id="PTHR30055">
    <property type="entry name" value="HTH-TYPE TRANSCRIPTIONAL REGULATOR RUTR"/>
    <property type="match status" value="1"/>
</dbReference>